<dbReference type="PANTHER" id="PTHR15394">
    <property type="entry name" value="SERINE HYDROLASE RBBP9"/>
    <property type="match status" value="1"/>
</dbReference>
<reference evidence="1" key="1">
    <citation type="journal article" date="2015" name="Nature">
        <title>Complex archaea that bridge the gap between prokaryotes and eukaryotes.</title>
        <authorList>
            <person name="Spang A."/>
            <person name="Saw J.H."/>
            <person name="Jorgensen S.L."/>
            <person name="Zaremba-Niedzwiedzka K."/>
            <person name="Martijn J."/>
            <person name="Lind A.E."/>
            <person name="van Eijk R."/>
            <person name="Schleper C."/>
            <person name="Guy L."/>
            <person name="Ettema T.J."/>
        </authorList>
    </citation>
    <scope>NUCLEOTIDE SEQUENCE</scope>
</reference>
<dbReference type="EMBL" id="LAZR01048923">
    <property type="protein sequence ID" value="KKK90826.1"/>
    <property type="molecule type" value="Genomic_DNA"/>
</dbReference>
<gene>
    <name evidence="1" type="ORF">LCGC14_2719090</name>
</gene>
<dbReference type="InterPro" id="IPR010662">
    <property type="entry name" value="RBBP9/YdeN"/>
</dbReference>
<dbReference type="GO" id="GO:0016787">
    <property type="term" value="F:hydrolase activity"/>
    <property type="evidence" value="ECO:0007669"/>
    <property type="project" value="InterPro"/>
</dbReference>
<name>A0A0F9C2C8_9ZZZZ</name>
<dbReference type="AlphaFoldDB" id="A0A0F9C2C8"/>
<dbReference type="PANTHER" id="PTHR15394:SF3">
    <property type="entry name" value="SERINE HYDROLASE RBBP9"/>
    <property type="match status" value="1"/>
</dbReference>
<feature type="non-terminal residue" evidence="1">
    <location>
        <position position="174"/>
    </location>
</feature>
<protein>
    <recommendedName>
        <fullName evidence="2">AB hydrolase-1 domain-containing protein</fullName>
    </recommendedName>
</protein>
<dbReference type="Gene3D" id="3.40.50.1820">
    <property type="entry name" value="alpha/beta hydrolase"/>
    <property type="match status" value="1"/>
</dbReference>
<dbReference type="SUPFAM" id="SSF53474">
    <property type="entry name" value="alpha/beta-Hydrolases"/>
    <property type="match status" value="1"/>
</dbReference>
<organism evidence="1">
    <name type="scientific">marine sediment metagenome</name>
    <dbReference type="NCBI Taxonomy" id="412755"/>
    <lineage>
        <taxon>unclassified sequences</taxon>
        <taxon>metagenomes</taxon>
        <taxon>ecological metagenomes</taxon>
    </lineage>
</organism>
<sequence length="174" mass="20226">MDEKQWKELEAKIGTTATKVFSEKADEFRAGLLTADQLKTELEETFDIIIPKMPNPNNAKYNEWKIWFEKLLPFLRDNIVLIGHSLGGIFLVKYLSENDFPKKIRATYLIAPPYDDKNSEYSLNDFVLPKNLKKLSTQGGNVFIYHSEDDPVVTFIDAKKYKEQLPRAKLYVFK</sequence>
<dbReference type="InterPro" id="IPR029058">
    <property type="entry name" value="AB_hydrolase_fold"/>
</dbReference>
<proteinExistence type="predicted"/>
<evidence type="ECO:0008006" key="2">
    <source>
        <dbReference type="Google" id="ProtNLM"/>
    </source>
</evidence>
<comment type="caution">
    <text evidence="1">The sequence shown here is derived from an EMBL/GenBank/DDBJ whole genome shotgun (WGS) entry which is preliminary data.</text>
</comment>
<accession>A0A0F9C2C8</accession>
<evidence type="ECO:0000313" key="1">
    <source>
        <dbReference type="EMBL" id="KKK90826.1"/>
    </source>
</evidence>
<dbReference type="Pfam" id="PF06821">
    <property type="entry name" value="Ser_hydrolase"/>
    <property type="match status" value="1"/>
</dbReference>